<sequence>MTEDYDGKTDRECLDSTVATLSPPAGNGGSLQPSPMQSSSPQCGPAVLTPASAAAEVAYASGVIGLPSHAPNSTAAQACSAGLTHASMTHTGGQALSSIPASGPEKPISNLGEYGKGPVWPLIAAAASSESFTETLDIFSPASAREANFEVAKQSWRRGGGNHLPFQTFVAVPAGVDVGEGNMSRLPCVNLGPADADRPIAEEMEVAEKHRYSDERDDAFPMAGSYLDVGAEHIHGGDLHCGMEGAGEAWESDDRVEDDPKISRSAEPCCSLCVDVSKDPDIWRRSQPRRHAFERPLHSMQVMAFVFELLLIGLFWSSVFAGYILLYTQDKQDCMAELVTFALLVLAGTIWLYGSLILISFRDCADRSNTGELCVFCRRCTRLSSKHCKACNKCVEGFDHHCKWLNMCVGDKNYRLFFSFVSAAVCVSLAGFAGGMTYLAKWWHVLAKNHNAYFRVGPIVMCVLIAIGVGPMIHLLLFHTYLCIIGKTTYQHIVDKRERVVQFPSGETEGRIRRKRRRLCCC</sequence>
<evidence type="ECO:0000256" key="8">
    <source>
        <dbReference type="SAM" id="MobiDB-lite"/>
    </source>
</evidence>
<protein>
    <recommendedName>
        <fullName evidence="7">Palmitoyltransferase</fullName>
        <ecNumber evidence="7">2.3.1.225</ecNumber>
    </recommendedName>
</protein>
<dbReference type="eggNOG" id="KOG1311">
    <property type="taxonomic scope" value="Eukaryota"/>
</dbReference>
<dbReference type="InterPro" id="IPR039859">
    <property type="entry name" value="PFA4/ZDH16/20/ERF2-like"/>
</dbReference>
<evidence type="ECO:0000256" key="7">
    <source>
        <dbReference type="RuleBase" id="RU079119"/>
    </source>
</evidence>
<keyword evidence="6 7" id="KW-0012">Acyltransferase</keyword>
<dbReference type="AlphaFoldDB" id="A0A088S4A6"/>
<feature type="transmembrane region" description="Helical" evidence="7">
    <location>
        <begin position="416"/>
        <end position="440"/>
    </location>
</feature>
<feature type="transmembrane region" description="Helical" evidence="7">
    <location>
        <begin position="452"/>
        <end position="477"/>
    </location>
</feature>
<feature type="transmembrane region" description="Helical" evidence="7">
    <location>
        <begin position="302"/>
        <end position="326"/>
    </location>
</feature>
<reference evidence="10 11" key="1">
    <citation type="journal article" date="2015" name="Sci. Rep.">
        <title>The genome of Leishmania panamensis: insights into genomics of the L. (Viannia) subgenus.</title>
        <authorList>
            <person name="Llanes A."/>
            <person name="Restrepo C.M."/>
            <person name="Vecchio G.D."/>
            <person name="Anguizola F.J."/>
            <person name="Lleonart R."/>
        </authorList>
    </citation>
    <scope>NUCLEOTIDE SEQUENCE [LARGE SCALE GENOMIC DNA]</scope>
    <source>
        <strain evidence="10 11">MHOM/PA/94/PSC-1</strain>
    </source>
</reference>
<feature type="transmembrane region" description="Helical" evidence="7">
    <location>
        <begin position="338"/>
        <end position="359"/>
    </location>
</feature>
<evidence type="ECO:0000313" key="11">
    <source>
        <dbReference type="Proteomes" id="UP000063063"/>
    </source>
</evidence>
<comment type="similarity">
    <text evidence="7">Belongs to the DHHC palmitoyltransferase family.</text>
</comment>
<dbReference type="EC" id="2.3.1.225" evidence="7"/>
<evidence type="ECO:0000256" key="1">
    <source>
        <dbReference type="ARBA" id="ARBA00004141"/>
    </source>
</evidence>
<dbReference type="GO" id="GO:0019706">
    <property type="term" value="F:protein-cysteine S-palmitoyltransferase activity"/>
    <property type="evidence" value="ECO:0007669"/>
    <property type="project" value="UniProtKB-EC"/>
</dbReference>
<name>A0A088S4A6_LEIPA</name>
<dbReference type="GeneID" id="22572972"/>
<dbReference type="EMBL" id="CP009380">
    <property type="protein sequence ID" value="AIN96301.1"/>
    <property type="molecule type" value="Genomic_DNA"/>
</dbReference>
<evidence type="ECO:0000259" key="9">
    <source>
        <dbReference type="Pfam" id="PF01529"/>
    </source>
</evidence>
<gene>
    <name evidence="10" type="ORF">LPMP_111070</name>
</gene>
<keyword evidence="2 7" id="KW-0808">Transferase</keyword>
<dbReference type="GO" id="GO:0005794">
    <property type="term" value="C:Golgi apparatus"/>
    <property type="evidence" value="ECO:0007669"/>
    <property type="project" value="TreeGrafter"/>
</dbReference>
<dbReference type="KEGG" id="lpan:LPMP_111070"/>
<evidence type="ECO:0000256" key="5">
    <source>
        <dbReference type="ARBA" id="ARBA00023136"/>
    </source>
</evidence>
<keyword evidence="5 7" id="KW-0472">Membrane</keyword>
<evidence type="ECO:0000256" key="2">
    <source>
        <dbReference type="ARBA" id="ARBA00022679"/>
    </source>
</evidence>
<evidence type="ECO:0000256" key="3">
    <source>
        <dbReference type="ARBA" id="ARBA00022692"/>
    </source>
</evidence>
<feature type="compositionally biased region" description="Low complexity" evidence="8">
    <location>
        <begin position="30"/>
        <end position="44"/>
    </location>
</feature>
<comment type="domain">
    <text evidence="7">The DHHC domain is required for palmitoyltransferase activity.</text>
</comment>
<dbReference type="GO" id="GO:0005783">
    <property type="term" value="C:endoplasmic reticulum"/>
    <property type="evidence" value="ECO:0007669"/>
    <property type="project" value="TreeGrafter"/>
</dbReference>
<dbReference type="PROSITE" id="PS50216">
    <property type="entry name" value="DHHC"/>
    <property type="match status" value="1"/>
</dbReference>
<dbReference type="GO" id="GO:0006612">
    <property type="term" value="P:protein targeting to membrane"/>
    <property type="evidence" value="ECO:0007669"/>
    <property type="project" value="TreeGrafter"/>
</dbReference>
<dbReference type="Pfam" id="PF01529">
    <property type="entry name" value="DHHC"/>
    <property type="match status" value="1"/>
</dbReference>
<proteinExistence type="inferred from homology"/>
<dbReference type="VEuPathDB" id="TriTrypDB:LPAL13_110014600"/>
<keyword evidence="4 7" id="KW-1133">Transmembrane helix</keyword>
<comment type="catalytic activity">
    <reaction evidence="7">
        <text>L-cysteinyl-[protein] + hexadecanoyl-CoA = S-hexadecanoyl-L-cysteinyl-[protein] + CoA</text>
        <dbReference type="Rhea" id="RHEA:36683"/>
        <dbReference type="Rhea" id="RHEA-COMP:10131"/>
        <dbReference type="Rhea" id="RHEA-COMP:11032"/>
        <dbReference type="ChEBI" id="CHEBI:29950"/>
        <dbReference type="ChEBI" id="CHEBI:57287"/>
        <dbReference type="ChEBI" id="CHEBI:57379"/>
        <dbReference type="ChEBI" id="CHEBI:74151"/>
        <dbReference type="EC" id="2.3.1.225"/>
    </reaction>
</comment>
<feature type="domain" description="Palmitoyltransferase DHHC" evidence="9">
    <location>
        <begin position="370"/>
        <end position="494"/>
    </location>
</feature>
<feature type="compositionally biased region" description="Basic and acidic residues" evidence="8">
    <location>
        <begin position="1"/>
        <end position="14"/>
    </location>
</feature>
<evidence type="ECO:0000256" key="4">
    <source>
        <dbReference type="ARBA" id="ARBA00022989"/>
    </source>
</evidence>
<dbReference type="Proteomes" id="UP000063063">
    <property type="component" value="Chromosome 11"/>
</dbReference>
<comment type="subcellular location">
    <subcellularLocation>
        <location evidence="1">Membrane</location>
        <topology evidence="1">Multi-pass membrane protein</topology>
    </subcellularLocation>
</comment>
<dbReference type="GO" id="GO:0016020">
    <property type="term" value="C:membrane"/>
    <property type="evidence" value="ECO:0007669"/>
    <property type="project" value="UniProtKB-SubCell"/>
</dbReference>
<organism evidence="10 11">
    <name type="scientific">Leishmania panamensis</name>
    <dbReference type="NCBI Taxonomy" id="5679"/>
    <lineage>
        <taxon>Eukaryota</taxon>
        <taxon>Discoba</taxon>
        <taxon>Euglenozoa</taxon>
        <taxon>Kinetoplastea</taxon>
        <taxon>Metakinetoplastina</taxon>
        <taxon>Trypanosomatida</taxon>
        <taxon>Trypanosomatidae</taxon>
        <taxon>Leishmaniinae</taxon>
        <taxon>Leishmania</taxon>
        <taxon>Leishmania guyanensis species complex</taxon>
    </lineage>
</organism>
<dbReference type="OrthoDB" id="9909019at2759"/>
<dbReference type="InterPro" id="IPR001594">
    <property type="entry name" value="Palmitoyltrfase_DHHC"/>
</dbReference>
<evidence type="ECO:0000313" key="10">
    <source>
        <dbReference type="EMBL" id="AIN96301.1"/>
    </source>
</evidence>
<evidence type="ECO:0000256" key="6">
    <source>
        <dbReference type="ARBA" id="ARBA00023315"/>
    </source>
</evidence>
<dbReference type="PANTHER" id="PTHR22883">
    <property type="entry name" value="ZINC FINGER DHHC DOMAIN CONTAINING PROTEIN"/>
    <property type="match status" value="1"/>
</dbReference>
<keyword evidence="11" id="KW-1185">Reference proteome</keyword>
<accession>A0A088S4A6</accession>
<dbReference type="RefSeq" id="XP_010696954.1">
    <property type="nucleotide sequence ID" value="XM_010698652.1"/>
</dbReference>
<dbReference type="PANTHER" id="PTHR22883:SF448">
    <property type="entry name" value="PALMITOYLTRANSFERASE"/>
    <property type="match status" value="1"/>
</dbReference>
<keyword evidence="3 7" id="KW-0812">Transmembrane</keyword>
<dbReference type="VEuPathDB" id="TriTrypDB:LPMP_111070"/>
<feature type="region of interest" description="Disordered" evidence="8">
    <location>
        <begin position="1"/>
        <end position="44"/>
    </location>
</feature>